<reference evidence="4 5" key="1">
    <citation type="submission" date="2020-05" db="EMBL/GenBank/DDBJ databases">
        <title>Identification and distribution of gene clusters putatively required for synthesis of sphingolipid metabolism inhibitors in phylogenetically diverse species of the filamentous fungus Fusarium.</title>
        <authorList>
            <person name="Kim H.-S."/>
            <person name="Busman M."/>
            <person name="Brown D.W."/>
            <person name="Divon H."/>
            <person name="Uhlig S."/>
            <person name="Proctor R.H."/>
        </authorList>
    </citation>
    <scope>NUCLEOTIDE SEQUENCE [LARGE SCALE GENOMIC DNA]</scope>
    <source>
        <strain evidence="4 5">NRRL 66243</strain>
    </source>
</reference>
<evidence type="ECO:0000313" key="4">
    <source>
        <dbReference type="EMBL" id="KAF5631095.1"/>
    </source>
</evidence>
<dbReference type="PROSITE" id="PS50088">
    <property type="entry name" value="ANK_REPEAT"/>
    <property type="match status" value="1"/>
</dbReference>
<gene>
    <name evidence="4" type="ORF">FTJAE_7961</name>
</gene>
<evidence type="ECO:0000256" key="2">
    <source>
        <dbReference type="ARBA" id="ARBA00023043"/>
    </source>
</evidence>
<dbReference type="PANTHER" id="PTHR24171">
    <property type="entry name" value="ANKYRIN REPEAT DOMAIN-CONTAINING PROTEIN 39-RELATED"/>
    <property type="match status" value="1"/>
</dbReference>
<keyword evidence="5" id="KW-1185">Reference proteome</keyword>
<protein>
    <submittedName>
        <fullName evidence="4">Ankyrin repeat domain protein</fullName>
    </submittedName>
</protein>
<dbReference type="AlphaFoldDB" id="A0A8H5RDH8"/>
<dbReference type="EMBL" id="JAAQRI010000165">
    <property type="protein sequence ID" value="KAF5631095.1"/>
    <property type="molecule type" value="Genomic_DNA"/>
</dbReference>
<dbReference type="PROSITE" id="PS50297">
    <property type="entry name" value="ANK_REP_REGION"/>
    <property type="match status" value="1"/>
</dbReference>
<dbReference type="GeneID" id="59306997"/>
<dbReference type="Pfam" id="PF12796">
    <property type="entry name" value="Ank_2"/>
    <property type="match status" value="1"/>
</dbReference>
<evidence type="ECO:0000313" key="5">
    <source>
        <dbReference type="Proteomes" id="UP000530670"/>
    </source>
</evidence>
<dbReference type="SMART" id="SM00248">
    <property type="entry name" value="ANK"/>
    <property type="match status" value="1"/>
</dbReference>
<dbReference type="GO" id="GO:0085020">
    <property type="term" value="P:protein K6-linked ubiquitination"/>
    <property type="evidence" value="ECO:0007669"/>
    <property type="project" value="TreeGrafter"/>
</dbReference>
<organism evidence="4 5">
    <name type="scientific">Fusarium tjaetaba</name>
    <dbReference type="NCBI Taxonomy" id="1567544"/>
    <lineage>
        <taxon>Eukaryota</taxon>
        <taxon>Fungi</taxon>
        <taxon>Dikarya</taxon>
        <taxon>Ascomycota</taxon>
        <taxon>Pezizomycotina</taxon>
        <taxon>Sordariomycetes</taxon>
        <taxon>Hypocreomycetidae</taxon>
        <taxon>Hypocreales</taxon>
        <taxon>Nectriaceae</taxon>
        <taxon>Fusarium</taxon>
        <taxon>Fusarium fujikuroi species complex</taxon>
    </lineage>
</organism>
<sequence length="263" mass="29534">MRVPGEVAQLLSYTTTLDCLSIWLVQIARSKHVSLLKEYFRTVVPVVQEKYINQPITQPIPKLVWHLLQSQRTMTLGTRSQTGEANTNVIGNLQDAIGTALDTSFDIIFFLVGVIEPEILKNILTVKPAIREKAWKSLPSELDRRTYNDLIACLCQAGFTLPPRFPLFRPPIHSLYDACEVGSITEAQKRLQEGRENVDMLGPRNRTPLHAAAQQGHLEIVKLLVDYGADMMATTFFGSTAEKLAEKYHHPAVVGFLKAARRQ</sequence>
<evidence type="ECO:0000256" key="1">
    <source>
        <dbReference type="ARBA" id="ARBA00022737"/>
    </source>
</evidence>
<dbReference type="InterPro" id="IPR036770">
    <property type="entry name" value="Ankyrin_rpt-contain_sf"/>
</dbReference>
<feature type="repeat" description="ANK" evidence="3">
    <location>
        <begin position="204"/>
        <end position="236"/>
    </location>
</feature>
<dbReference type="GO" id="GO:0004842">
    <property type="term" value="F:ubiquitin-protein transferase activity"/>
    <property type="evidence" value="ECO:0007669"/>
    <property type="project" value="TreeGrafter"/>
</dbReference>
<comment type="caution">
    <text evidence="4">The sequence shown here is derived from an EMBL/GenBank/DDBJ whole genome shotgun (WGS) entry which is preliminary data.</text>
</comment>
<dbReference type="Gene3D" id="1.25.40.20">
    <property type="entry name" value="Ankyrin repeat-containing domain"/>
    <property type="match status" value="1"/>
</dbReference>
<accession>A0A8H5RDH8</accession>
<keyword evidence="1" id="KW-0677">Repeat</keyword>
<keyword evidence="2 3" id="KW-0040">ANK repeat</keyword>
<dbReference type="RefSeq" id="XP_037204901.1">
    <property type="nucleotide sequence ID" value="XM_037354727.1"/>
</dbReference>
<proteinExistence type="predicted"/>
<dbReference type="OrthoDB" id="539213at2759"/>
<dbReference type="Proteomes" id="UP000530670">
    <property type="component" value="Unassembled WGS sequence"/>
</dbReference>
<name>A0A8H5RDH8_9HYPO</name>
<dbReference type="InterPro" id="IPR002110">
    <property type="entry name" value="Ankyrin_rpt"/>
</dbReference>
<dbReference type="PANTHER" id="PTHR24171:SF8">
    <property type="entry name" value="BRCA1-ASSOCIATED RING DOMAIN PROTEIN 1"/>
    <property type="match status" value="1"/>
</dbReference>
<dbReference type="SUPFAM" id="SSF48403">
    <property type="entry name" value="Ankyrin repeat"/>
    <property type="match status" value="1"/>
</dbReference>
<evidence type="ECO:0000256" key="3">
    <source>
        <dbReference type="PROSITE-ProRule" id="PRU00023"/>
    </source>
</evidence>